<dbReference type="PROSITE" id="PS50878">
    <property type="entry name" value="RT_POL"/>
    <property type="match status" value="1"/>
</dbReference>
<dbReference type="Proteomes" id="UP001153954">
    <property type="component" value="Unassembled WGS sequence"/>
</dbReference>
<comment type="caution">
    <text evidence="2">The sequence shown here is derived from an EMBL/GenBank/DDBJ whole genome shotgun (WGS) entry which is preliminary data.</text>
</comment>
<keyword evidence="3" id="KW-1185">Reference proteome</keyword>
<dbReference type="AlphaFoldDB" id="A0AAU9U1L1"/>
<dbReference type="EMBL" id="CAKOGL010000012">
    <property type="protein sequence ID" value="CAH2092819.1"/>
    <property type="molecule type" value="Genomic_DNA"/>
</dbReference>
<dbReference type="PANTHER" id="PTHR19446">
    <property type="entry name" value="REVERSE TRANSCRIPTASES"/>
    <property type="match status" value="1"/>
</dbReference>
<accession>A0AAU9U1L1</accession>
<dbReference type="SUPFAM" id="SSF56219">
    <property type="entry name" value="DNase I-like"/>
    <property type="match status" value="1"/>
</dbReference>
<proteinExistence type="predicted"/>
<sequence length="600" mass="70362">MGDFNAKIGCPKTNYYPVMGKHGYGVCNERGERLLSYAYQHKLSIMNSFFKKKESRRWTWLSPDLKTNNEIDFILIIHHKLITNIKILSKFKFSSDHRLVRATLLLSRPVKSRRTYTTPSNIPNTETEIKNYIENLRTNIENIEIDCIDIQTYYNILERGITESLKYKNNTHPHQHNIFSKDTIQLIKRRTELQHTKNKNKDMKEELSRLYKETNRSIRKDYNNHRYEIISRNIKNFRSAKKAYKELTTHKSWIPKLEHNSLGTKSRKDVINLATNFYKNLYRKQNNTEIKSQATHMNMTGYIRQIEDSEVYEHIKNLKAEKSPGPDGLCNEALKIGAPILTGHFMQLFNMILNEEKVPKQWCTSDIILLFKKGSSLNIGNYRPISLLASIYILFSSIILKRISDDIDKQQPKEQAGYRSGFSTMDHTQTLEQVIEKYREYYRPLYVAFIDYSKAFDSISHCSIWNALQQSNIIRKYINILKYIYTKSTSRVKLESRGDEINIERGVRQGDPLSPKLFIAVLENIFQKLDWKNRGVYINGHYLNHLRFADDIVIIAETAKDLEEMMSSLDCESSKIGLEMNKFMERYEEKPTLLGMSGTV</sequence>
<dbReference type="Pfam" id="PF00078">
    <property type="entry name" value="RVT_1"/>
    <property type="match status" value="1"/>
</dbReference>
<dbReference type="CDD" id="cd01650">
    <property type="entry name" value="RT_nLTR_like"/>
    <property type="match status" value="1"/>
</dbReference>
<dbReference type="InterPro" id="IPR036691">
    <property type="entry name" value="Endo/exonu/phosph_ase_sf"/>
</dbReference>
<evidence type="ECO:0000259" key="1">
    <source>
        <dbReference type="PROSITE" id="PS50878"/>
    </source>
</evidence>
<evidence type="ECO:0000313" key="2">
    <source>
        <dbReference type="EMBL" id="CAH2092819.1"/>
    </source>
</evidence>
<dbReference type="InterPro" id="IPR043502">
    <property type="entry name" value="DNA/RNA_pol_sf"/>
</dbReference>
<name>A0AAU9U1L1_EUPED</name>
<dbReference type="SUPFAM" id="SSF56672">
    <property type="entry name" value="DNA/RNA polymerases"/>
    <property type="match status" value="1"/>
</dbReference>
<gene>
    <name evidence="2" type="ORF">EEDITHA_LOCUS8544</name>
</gene>
<dbReference type="Gene3D" id="3.60.10.10">
    <property type="entry name" value="Endonuclease/exonuclease/phosphatase"/>
    <property type="match status" value="1"/>
</dbReference>
<evidence type="ECO:0000313" key="3">
    <source>
        <dbReference type="Proteomes" id="UP001153954"/>
    </source>
</evidence>
<dbReference type="GO" id="GO:0071897">
    <property type="term" value="P:DNA biosynthetic process"/>
    <property type="evidence" value="ECO:0007669"/>
    <property type="project" value="UniProtKB-ARBA"/>
</dbReference>
<organism evidence="2 3">
    <name type="scientific">Euphydryas editha</name>
    <name type="common">Edith's checkerspot</name>
    <dbReference type="NCBI Taxonomy" id="104508"/>
    <lineage>
        <taxon>Eukaryota</taxon>
        <taxon>Metazoa</taxon>
        <taxon>Ecdysozoa</taxon>
        <taxon>Arthropoda</taxon>
        <taxon>Hexapoda</taxon>
        <taxon>Insecta</taxon>
        <taxon>Pterygota</taxon>
        <taxon>Neoptera</taxon>
        <taxon>Endopterygota</taxon>
        <taxon>Lepidoptera</taxon>
        <taxon>Glossata</taxon>
        <taxon>Ditrysia</taxon>
        <taxon>Papilionoidea</taxon>
        <taxon>Nymphalidae</taxon>
        <taxon>Nymphalinae</taxon>
        <taxon>Euphydryas</taxon>
    </lineage>
</organism>
<feature type="domain" description="Reverse transcriptase" evidence="1">
    <location>
        <begin position="351"/>
        <end position="598"/>
    </location>
</feature>
<protein>
    <recommendedName>
        <fullName evidence="1">Reverse transcriptase domain-containing protein</fullName>
    </recommendedName>
</protein>
<dbReference type="InterPro" id="IPR000477">
    <property type="entry name" value="RT_dom"/>
</dbReference>
<reference evidence="2" key="1">
    <citation type="submission" date="2022-03" db="EMBL/GenBank/DDBJ databases">
        <authorList>
            <person name="Tunstrom K."/>
        </authorList>
    </citation>
    <scope>NUCLEOTIDE SEQUENCE</scope>
</reference>